<accession>A0ABV6V462</accession>
<dbReference type="PANTHER" id="PTHR44520:SF2">
    <property type="entry name" value="RESPONSE REGULATOR RCP1"/>
    <property type="match status" value="1"/>
</dbReference>
<dbReference type="InterPro" id="IPR001789">
    <property type="entry name" value="Sig_transdc_resp-reg_receiver"/>
</dbReference>
<dbReference type="Pfam" id="PF00072">
    <property type="entry name" value="Response_reg"/>
    <property type="match status" value="1"/>
</dbReference>
<dbReference type="InterPro" id="IPR011006">
    <property type="entry name" value="CheY-like_superfamily"/>
</dbReference>
<protein>
    <submittedName>
        <fullName evidence="1">Response regulator</fullName>
    </submittedName>
</protein>
<name>A0ABV6V462_9ACTN</name>
<dbReference type="Proteomes" id="UP001592582">
    <property type="component" value="Unassembled WGS sequence"/>
</dbReference>
<evidence type="ECO:0000313" key="1">
    <source>
        <dbReference type="EMBL" id="MFC1408507.1"/>
    </source>
</evidence>
<organism evidence="1 2">
    <name type="scientific">Streptacidiphilus alkalitolerans</name>
    <dbReference type="NCBI Taxonomy" id="3342712"/>
    <lineage>
        <taxon>Bacteria</taxon>
        <taxon>Bacillati</taxon>
        <taxon>Actinomycetota</taxon>
        <taxon>Actinomycetes</taxon>
        <taxon>Kitasatosporales</taxon>
        <taxon>Streptomycetaceae</taxon>
        <taxon>Streptacidiphilus</taxon>
    </lineage>
</organism>
<dbReference type="InterPro" id="IPR052893">
    <property type="entry name" value="TCS_response_regulator"/>
</dbReference>
<comment type="caution">
    <text evidence="1">The sequence shown here is derived from an EMBL/GenBank/DDBJ whole genome shotgun (WGS) entry which is preliminary data.</text>
</comment>
<reference evidence="1 2" key="1">
    <citation type="submission" date="2024-09" db="EMBL/GenBank/DDBJ databases">
        <authorList>
            <person name="Lee S.D."/>
        </authorList>
    </citation>
    <scope>NUCLEOTIDE SEQUENCE [LARGE SCALE GENOMIC DNA]</scope>
    <source>
        <strain evidence="1 2">N1-1</strain>
    </source>
</reference>
<dbReference type="Gene3D" id="3.40.50.2300">
    <property type="match status" value="1"/>
</dbReference>
<dbReference type="PROSITE" id="PS50110">
    <property type="entry name" value="RESPONSE_REGULATORY"/>
    <property type="match status" value="1"/>
</dbReference>
<gene>
    <name evidence="1" type="ORF">ACEZDG_04365</name>
</gene>
<proteinExistence type="predicted"/>
<dbReference type="SMART" id="SM00448">
    <property type="entry name" value="REC"/>
    <property type="match status" value="1"/>
</dbReference>
<sequence>MATPSTHQRPDAGAGLLERTLPGLEALVRDLLLALPEHTGTPADGPLARLASLRQVQAALDVQIRLAAQEAAAAGANYAQLGEAWNITRQGARKRWPGLVFARPRPTPTPGDPEMSTPLRSYTVLLVEDDDADAMLIEEALLDHGVARTIQRAGDGIAALAHLRDPANTRPDLMVLDLNMPRMNGRELLTVLKNDEALSTVPVVVLTTSAAPDDVTRAYQEHANAYVTKPVNLDDFIQAVQSIDAFFLDTATPPRP</sequence>
<dbReference type="CDD" id="cd17557">
    <property type="entry name" value="REC_Rcp-like"/>
    <property type="match status" value="1"/>
</dbReference>
<evidence type="ECO:0000313" key="2">
    <source>
        <dbReference type="Proteomes" id="UP001592582"/>
    </source>
</evidence>
<dbReference type="SUPFAM" id="SSF52172">
    <property type="entry name" value="CheY-like"/>
    <property type="match status" value="1"/>
</dbReference>
<dbReference type="PANTHER" id="PTHR44520">
    <property type="entry name" value="RESPONSE REGULATOR RCP1-RELATED"/>
    <property type="match status" value="1"/>
</dbReference>
<keyword evidence="2" id="KW-1185">Reference proteome</keyword>
<dbReference type="EMBL" id="JBHEZX010000002">
    <property type="protein sequence ID" value="MFC1408507.1"/>
    <property type="molecule type" value="Genomic_DNA"/>
</dbReference>